<dbReference type="PROSITE" id="PS01186">
    <property type="entry name" value="EGF_2"/>
    <property type="match status" value="1"/>
</dbReference>
<keyword evidence="4 9" id="KW-0732">Signal</keyword>
<dbReference type="GeneTree" id="ENSGT00930000152856"/>
<evidence type="ECO:0000256" key="2">
    <source>
        <dbReference type="ARBA" id="ARBA00022525"/>
    </source>
</evidence>
<evidence type="ECO:0000256" key="5">
    <source>
        <dbReference type="ARBA" id="ARBA00023157"/>
    </source>
</evidence>
<evidence type="ECO:0000256" key="9">
    <source>
        <dbReference type="SAM" id="SignalP"/>
    </source>
</evidence>
<dbReference type="Gene3D" id="2.10.25.10">
    <property type="entry name" value="Laminin"/>
    <property type="match status" value="1"/>
</dbReference>
<keyword evidence="5 6" id="KW-1015">Disulfide bond</keyword>
<evidence type="ECO:0000256" key="1">
    <source>
        <dbReference type="ARBA" id="ARBA00004613"/>
    </source>
</evidence>
<feature type="transmembrane region" description="Helical" evidence="8">
    <location>
        <begin position="174"/>
        <end position="195"/>
    </location>
</feature>
<keyword evidence="8" id="KW-0812">Transmembrane</keyword>
<evidence type="ECO:0000313" key="12">
    <source>
        <dbReference type="Proteomes" id="UP000694388"/>
    </source>
</evidence>
<keyword evidence="12" id="KW-1185">Reference proteome</keyword>
<dbReference type="GO" id="GO:0005576">
    <property type="term" value="C:extracellular region"/>
    <property type="evidence" value="ECO:0007669"/>
    <property type="project" value="UniProtKB-SubCell"/>
</dbReference>
<dbReference type="GO" id="GO:0007173">
    <property type="term" value="P:epidermal growth factor receptor signaling pathway"/>
    <property type="evidence" value="ECO:0007669"/>
    <property type="project" value="TreeGrafter"/>
</dbReference>
<feature type="disulfide bond" evidence="6">
    <location>
        <begin position="142"/>
        <end position="151"/>
    </location>
</feature>
<dbReference type="GO" id="GO:0008284">
    <property type="term" value="P:positive regulation of cell population proliferation"/>
    <property type="evidence" value="ECO:0007669"/>
    <property type="project" value="TreeGrafter"/>
</dbReference>
<dbReference type="GO" id="GO:0045840">
    <property type="term" value="P:positive regulation of mitotic nuclear division"/>
    <property type="evidence" value="ECO:0007669"/>
    <property type="project" value="TreeGrafter"/>
</dbReference>
<dbReference type="PROSITE" id="PS50026">
    <property type="entry name" value="EGF_3"/>
    <property type="match status" value="1"/>
</dbReference>
<comment type="caution">
    <text evidence="6">Lacks conserved residue(s) required for the propagation of feature annotation.</text>
</comment>
<dbReference type="PROSITE" id="PS00022">
    <property type="entry name" value="EGF_1"/>
    <property type="match status" value="1"/>
</dbReference>
<feature type="domain" description="EGF-like" evidence="10">
    <location>
        <begin position="112"/>
        <end position="152"/>
    </location>
</feature>
<keyword evidence="8" id="KW-0472">Membrane</keyword>
<organism evidence="11 12">
    <name type="scientific">Eptatretus burgeri</name>
    <name type="common">Inshore hagfish</name>
    <dbReference type="NCBI Taxonomy" id="7764"/>
    <lineage>
        <taxon>Eukaryota</taxon>
        <taxon>Metazoa</taxon>
        <taxon>Chordata</taxon>
        <taxon>Craniata</taxon>
        <taxon>Vertebrata</taxon>
        <taxon>Cyclostomata</taxon>
        <taxon>Myxini</taxon>
        <taxon>Myxiniformes</taxon>
        <taxon>Myxinidae</taxon>
        <taxon>Eptatretinae</taxon>
        <taxon>Eptatretus</taxon>
    </lineage>
</organism>
<dbReference type="AlphaFoldDB" id="A0A8C4R5T9"/>
<evidence type="ECO:0000256" key="3">
    <source>
        <dbReference type="ARBA" id="ARBA00022536"/>
    </source>
</evidence>
<name>A0A8C4R5T9_EPTBU</name>
<keyword evidence="3 6" id="KW-0245">EGF-like domain</keyword>
<evidence type="ECO:0000313" key="11">
    <source>
        <dbReference type="Ensembl" id="ENSEBUP00000024780.1"/>
    </source>
</evidence>
<feature type="signal peptide" evidence="9">
    <location>
        <begin position="1"/>
        <end position="24"/>
    </location>
</feature>
<feature type="compositionally biased region" description="Basic and acidic residues" evidence="7">
    <location>
        <begin position="82"/>
        <end position="100"/>
    </location>
</feature>
<reference evidence="11" key="1">
    <citation type="submission" date="2025-08" db="UniProtKB">
        <authorList>
            <consortium name="Ensembl"/>
        </authorList>
    </citation>
    <scope>IDENTIFICATION</scope>
</reference>
<proteinExistence type="predicted"/>
<evidence type="ECO:0000256" key="4">
    <source>
        <dbReference type="ARBA" id="ARBA00022729"/>
    </source>
</evidence>
<dbReference type="InterPro" id="IPR000742">
    <property type="entry name" value="EGF"/>
</dbReference>
<reference evidence="11" key="2">
    <citation type="submission" date="2025-09" db="UniProtKB">
        <authorList>
            <consortium name="Ensembl"/>
        </authorList>
    </citation>
    <scope>IDENTIFICATION</scope>
</reference>
<dbReference type="SUPFAM" id="SSF57196">
    <property type="entry name" value="EGF/Laminin"/>
    <property type="match status" value="1"/>
</dbReference>
<feature type="region of interest" description="Disordered" evidence="7">
    <location>
        <begin position="74"/>
        <end position="100"/>
    </location>
</feature>
<evidence type="ECO:0000256" key="8">
    <source>
        <dbReference type="SAM" id="Phobius"/>
    </source>
</evidence>
<keyword evidence="2" id="KW-0964">Secreted</keyword>
<dbReference type="PANTHER" id="PTHR10740">
    <property type="entry name" value="TRANSFORMING GROWTH FACTOR ALPHA"/>
    <property type="match status" value="1"/>
</dbReference>
<dbReference type="Proteomes" id="UP000694388">
    <property type="component" value="Unplaced"/>
</dbReference>
<dbReference type="PANTHER" id="PTHR10740:SF14">
    <property type="entry name" value="EGF-LIKE DOMAIN-CONTAINING PROTEIN"/>
    <property type="match status" value="1"/>
</dbReference>
<evidence type="ECO:0000256" key="7">
    <source>
        <dbReference type="SAM" id="MobiDB-lite"/>
    </source>
</evidence>
<dbReference type="OMA" id="RCRTEHN"/>
<evidence type="ECO:0000256" key="6">
    <source>
        <dbReference type="PROSITE-ProRule" id="PRU00076"/>
    </source>
</evidence>
<evidence type="ECO:0000259" key="10">
    <source>
        <dbReference type="PROSITE" id="PS50026"/>
    </source>
</evidence>
<feature type="chain" id="PRO_5034403864" description="EGF-like domain-containing protein" evidence="9">
    <location>
        <begin position="25"/>
        <end position="222"/>
    </location>
</feature>
<accession>A0A8C4R5T9</accession>
<sequence>MAYSRCFILAIVLAVLFSLADVQSTDTALEDRTVPEKLGELGWMDEGSTEEGSGGLEVEASSGGGLHLPSEQFSTSFPNMQSRREEEVNYKEESNTREETNDRGVNIRHNKMMRMCTGKFKHYCVSGTCRYFWKLNKAICFCDNGFTGERCSIKPILKATKPLDNKGILRNSTILPLTAIALAALSLLLSVSILLTTRCRTEHNYNVVADLKKSKLQKTALL</sequence>
<protein>
    <recommendedName>
        <fullName evidence="10">EGF-like domain-containing protein</fullName>
    </recommendedName>
</protein>
<comment type="subcellular location">
    <subcellularLocation>
        <location evidence="1">Secreted</location>
    </subcellularLocation>
</comment>
<dbReference type="Ensembl" id="ENSEBUT00000025356.1">
    <property type="protein sequence ID" value="ENSEBUP00000024780.1"/>
    <property type="gene ID" value="ENSEBUG00000015306.1"/>
</dbReference>
<keyword evidence="8" id="KW-1133">Transmembrane helix</keyword>